<keyword evidence="6" id="KW-1185">Reference proteome</keyword>
<dbReference type="SUPFAM" id="SSF53697">
    <property type="entry name" value="SIS domain"/>
    <property type="match status" value="1"/>
</dbReference>
<name>A0ABW5GCH4_9PSEU</name>
<evidence type="ECO:0000256" key="3">
    <source>
        <dbReference type="ARBA" id="ARBA00023163"/>
    </source>
</evidence>
<organism evidence="5 6">
    <name type="scientific">Amycolatopsis samaneae</name>
    <dbReference type="NCBI Taxonomy" id="664691"/>
    <lineage>
        <taxon>Bacteria</taxon>
        <taxon>Bacillati</taxon>
        <taxon>Actinomycetota</taxon>
        <taxon>Actinomycetes</taxon>
        <taxon>Pseudonocardiales</taxon>
        <taxon>Pseudonocardiaceae</taxon>
        <taxon>Amycolatopsis</taxon>
    </lineage>
</organism>
<keyword evidence="1" id="KW-0805">Transcription regulation</keyword>
<proteinExistence type="predicted"/>
<evidence type="ECO:0000313" key="6">
    <source>
        <dbReference type="Proteomes" id="UP001597419"/>
    </source>
</evidence>
<keyword evidence="2" id="KW-0238">DNA-binding</keyword>
<dbReference type="InterPro" id="IPR036388">
    <property type="entry name" value="WH-like_DNA-bd_sf"/>
</dbReference>
<dbReference type="InterPro" id="IPR000281">
    <property type="entry name" value="HTH_RpiR"/>
</dbReference>
<dbReference type="InterPro" id="IPR001347">
    <property type="entry name" value="SIS_dom"/>
</dbReference>
<gene>
    <name evidence="5" type="ORF">ACFSYJ_09465</name>
</gene>
<dbReference type="EMBL" id="JBHUKU010000004">
    <property type="protein sequence ID" value="MFD2458830.1"/>
    <property type="molecule type" value="Genomic_DNA"/>
</dbReference>
<dbReference type="PROSITE" id="PS51071">
    <property type="entry name" value="HTH_RPIR"/>
    <property type="match status" value="1"/>
</dbReference>
<dbReference type="PANTHER" id="PTHR30514">
    <property type="entry name" value="GLUCOKINASE"/>
    <property type="match status" value="1"/>
</dbReference>
<comment type="caution">
    <text evidence="5">The sequence shown here is derived from an EMBL/GenBank/DDBJ whole genome shotgun (WGS) entry which is preliminary data.</text>
</comment>
<dbReference type="Pfam" id="PF01380">
    <property type="entry name" value="SIS"/>
    <property type="match status" value="1"/>
</dbReference>
<accession>A0ABW5GCH4</accession>
<reference evidence="6" key="1">
    <citation type="journal article" date="2019" name="Int. J. Syst. Evol. Microbiol.">
        <title>The Global Catalogue of Microorganisms (GCM) 10K type strain sequencing project: providing services to taxonomists for standard genome sequencing and annotation.</title>
        <authorList>
            <consortium name="The Broad Institute Genomics Platform"/>
            <consortium name="The Broad Institute Genome Sequencing Center for Infectious Disease"/>
            <person name="Wu L."/>
            <person name="Ma J."/>
        </authorList>
    </citation>
    <scope>NUCLEOTIDE SEQUENCE [LARGE SCALE GENOMIC DNA]</scope>
    <source>
        <strain evidence="6">CGMCC 4.7643</strain>
    </source>
</reference>
<dbReference type="InterPro" id="IPR009057">
    <property type="entry name" value="Homeodomain-like_sf"/>
</dbReference>
<dbReference type="InterPro" id="IPR046348">
    <property type="entry name" value="SIS_dom_sf"/>
</dbReference>
<dbReference type="CDD" id="cd05013">
    <property type="entry name" value="SIS_RpiR"/>
    <property type="match status" value="1"/>
</dbReference>
<dbReference type="RefSeq" id="WP_345387261.1">
    <property type="nucleotide sequence ID" value="NZ_BAABHG010000002.1"/>
</dbReference>
<dbReference type="Pfam" id="PF01418">
    <property type="entry name" value="HTH_6"/>
    <property type="match status" value="1"/>
</dbReference>
<feature type="domain" description="HTH rpiR-type" evidence="4">
    <location>
        <begin position="13"/>
        <end position="89"/>
    </location>
</feature>
<dbReference type="SUPFAM" id="SSF46689">
    <property type="entry name" value="Homeodomain-like"/>
    <property type="match status" value="1"/>
</dbReference>
<keyword evidence="3" id="KW-0804">Transcription</keyword>
<dbReference type="InterPro" id="IPR047640">
    <property type="entry name" value="RpiR-like"/>
</dbReference>
<evidence type="ECO:0000256" key="1">
    <source>
        <dbReference type="ARBA" id="ARBA00023015"/>
    </source>
</evidence>
<protein>
    <submittedName>
        <fullName evidence="5">MurR/RpiR family transcriptional regulator</fullName>
    </submittedName>
</protein>
<dbReference type="Gene3D" id="3.40.50.10490">
    <property type="entry name" value="Glucose-6-phosphate isomerase like protein, domain 1"/>
    <property type="match status" value="1"/>
</dbReference>
<evidence type="ECO:0000256" key="2">
    <source>
        <dbReference type="ARBA" id="ARBA00023125"/>
    </source>
</evidence>
<dbReference type="Proteomes" id="UP001597419">
    <property type="component" value="Unassembled WGS sequence"/>
</dbReference>
<evidence type="ECO:0000313" key="5">
    <source>
        <dbReference type="EMBL" id="MFD2458830.1"/>
    </source>
</evidence>
<dbReference type="Gene3D" id="1.10.10.10">
    <property type="entry name" value="Winged helix-like DNA-binding domain superfamily/Winged helix DNA-binding domain"/>
    <property type="match status" value="1"/>
</dbReference>
<evidence type="ECO:0000259" key="4">
    <source>
        <dbReference type="PROSITE" id="PS51071"/>
    </source>
</evidence>
<sequence>MVTTSYGDNSDGDNFDGYVRARLDDLKPAERQVAQFMLANPNDVLFSSAGDLGSAAGTSDATVVRTAKALGYSGLPELKRHLGQTLTTRTEPATRLSTTMEKIGSSGSNPIDRVVSDGVEMLTELHRQLDPADVEAAADTLLGARLVFTWGLGLSSVCAEYAAFRLARRGLITRHCPDTGFRLADALLPLTAEDAVLVYVPARHNRDVEMIIAHAERTGADVVLVTSKLSTGLAARVRVALPAPDSPTKFTGETLTASVVTDMLTHTIAARTSDTAKATTELLTLLRGELGEQPR</sequence>
<dbReference type="InterPro" id="IPR035472">
    <property type="entry name" value="RpiR-like_SIS"/>
</dbReference>